<dbReference type="RefSeq" id="WP_193083440.1">
    <property type="nucleotide sequence ID" value="NZ_CP045201.1"/>
</dbReference>
<reference evidence="2 3" key="1">
    <citation type="submission" date="2019-10" db="EMBL/GenBank/DDBJ databases">
        <title>Pseudopuniceibacterium sp. HQ09 islated from Antarctica.</title>
        <authorList>
            <person name="Liao L."/>
            <person name="Su S."/>
            <person name="Chen B."/>
            <person name="Yu Y."/>
        </authorList>
    </citation>
    <scope>NUCLEOTIDE SEQUENCE [LARGE SCALE GENOMIC DNA]</scope>
    <source>
        <strain evidence="2 3">HQ09</strain>
    </source>
</reference>
<dbReference type="EMBL" id="CP045201">
    <property type="protein sequence ID" value="QOL81119.1"/>
    <property type="molecule type" value="Genomic_DNA"/>
</dbReference>
<organism evidence="2 3">
    <name type="scientific">Pseudooceanicola spongiae</name>
    <dbReference type="NCBI Taxonomy" id="2613965"/>
    <lineage>
        <taxon>Bacteria</taxon>
        <taxon>Pseudomonadati</taxon>
        <taxon>Pseudomonadota</taxon>
        <taxon>Alphaproteobacteria</taxon>
        <taxon>Rhodobacterales</taxon>
        <taxon>Paracoccaceae</taxon>
        <taxon>Pseudooceanicola</taxon>
    </lineage>
</organism>
<protein>
    <submittedName>
        <fullName evidence="2">Uncharacterized protein</fullName>
    </submittedName>
</protein>
<proteinExistence type="predicted"/>
<sequence length="72" mass="7782">MTNTEAKRRLQIVCAAFLHIPLVAIAAFALSQGLDRHITILAVALVATIFSTLFIVVYIGRVFDPATLSAAR</sequence>
<evidence type="ECO:0000256" key="1">
    <source>
        <dbReference type="SAM" id="Phobius"/>
    </source>
</evidence>
<keyword evidence="1" id="KW-1133">Transmembrane helix</keyword>
<gene>
    <name evidence="2" type="ORF">F3W81_10040</name>
</gene>
<evidence type="ECO:0000313" key="3">
    <source>
        <dbReference type="Proteomes" id="UP000594118"/>
    </source>
</evidence>
<dbReference type="KEGG" id="pshq:F3W81_10040"/>
<dbReference type="AlphaFoldDB" id="A0A7L9WLK0"/>
<name>A0A7L9WLK0_9RHOB</name>
<feature type="transmembrane region" description="Helical" evidence="1">
    <location>
        <begin position="12"/>
        <end position="31"/>
    </location>
</feature>
<accession>A0A7L9WLK0</accession>
<keyword evidence="1" id="KW-0472">Membrane</keyword>
<feature type="transmembrane region" description="Helical" evidence="1">
    <location>
        <begin position="37"/>
        <end position="59"/>
    </location>
</feature>
<keyword evidence="3" id="KW-1185">Reference proteome</keyword>
<dbReference type="Proteomes" id="UP000594118">
    <property type="component" value="Chromosome"/>
</dbReference>
<evidence type="ECO:0000313" key="2">
    <source>
        <dbReference type="EMBL" id="QOL81119.1"/>
    </source>
</evidence>
<keyword evidence="1" id="KW-0812">Transmembrane</keyword>